<feature type="transmembrane region" description="Helical" evidence="4">
    <location>
        <begin position="132"/>
        <end position="153"/>
    </location>
</feature>
<evidence type="ECO:0000313" key="7">
    <source>
        <dbReference type="Proteomes" id="UP000002774"/>
    </source>
</evidence>
<dbReference type="InterPro" id="IPR036388">
    <property type="entry name" value="WH-like_DNA-bd_sf"/>
</dbReference>
<keyword evidence="4" id="KW-0472">Membrane</keyword>
<dbReference type="PROSITE" id="PS50043">
    <property type="entry name" value="HTH_LUXR_2"/>
    <property type="match status" value="1"/>
</dbReference>
<feature type="transmembrane region" description="Helical" evidence="4">
    <location>
        <begin position="12"/>
        <end position="31"/>
    </location>
</feature>
<evidence type="ECO:0000313" key="6">
    <source>
        <dbReference type="EMBL" id="EHQ25478.1"/>
    </source>
</evidence>
<dbReference type="CDD" id="cd06170">
    <property type="entry name" value="LuxR_C_like"/>
    <property type="match status" value="1"/>
</dbReference>
<keyword evidence="3" id="KW-0804">Transcription</keyword>
<organism evidence="6 7">
    <name type="scientific">Mucilaginibacter paludis DSM 18603</name>
    <dbReference type="NCBI Taxonomy" id="714943"/>
    <lineage>
        <taxon>Bacteria</taxon>
        <taxon>Pseudomonadati</taxon>
        <taxon>Bacteroidota</taxon>
        <taxon>Sphingobacteriia</taxon>
        <taxon>Sphingobacteriales</taxon>
        <taxon>Sphingobacteriaceae</taxon>
        <taxon>Mucilaginibacter</taxon>
    </lineage>
</organism>
<dbReference type="Gene3D" id="1.10.10.10">
    <property type="entry name" value="Winged helix-like DNA-binding domain superfamily/Winged helix DNA-binding domain"/>
    <property type="match status" value="1"/>
</dbReference>
<reference evidence="6" key="1">
    <citation type="submission" date="2011-09" db="EMBL/GenBank/DDBJ databases">
        <title>The permanent draft genome of Mucilaginibacter paludis DSM 18603.</title>
        <authorList>
            <consortium name="US DOE Joint Genome Institute (JGI-PGF)"/>
            <person name="Lucas S."/>
            <person name="Han J."/>
            <person name="Lapidus A."/>
            <person name="Bruce D."/>
            <person name="Goodwin L."/>
            <person name="Pitluck S."/>
            <person name="Peters L."/>
            <person name="Kyrpides N."/>
            <person name="Mavromatis K."/>
            <person name="Ivanova N."/>
            <person name="Mikhailova N."/>
            <person name="Held B."/>
            <person name="Detter J.C."/>
            <person name="Tapia R."/>
            <person name="Han C."/>
            <person name="Land M."/>
            <person name="Hauser L."/>
            <person name="Markowitz V."/>
            <person name="Cheng J.-F."/>
            <person name="Hugenholtz P."/>
            <person name="Woyke T."/>
            <person name="Wu D."/>
            <person name="Tindall B."/>
            <person name="Brambilla E."/>
            <person name="Klenk H.-P."/>
            <person name="Eisen J.A."/>
        </authorList>
    </citation>
    <scope>NUCLEOTIDE SEQUENCE [LARGE SCALE GENOMIC DNA]</scope>
    <source>
        <strain evidence="6">DSM 18603</strain>
    </source>
</reference>
<sequence length="307" mass="36185">MLVFGTEMHVVTLFFVTLELVMFGVQFGYYLNQPEDKPRFWYLLLLGLLIVYNVSGGFFPDSKITFISIRAQNIIAYGSGFLMASYFPFYFYMAFELKRLRFHAIYGVPLFLLLPYVVFFIISYSLNDNIDFAVKYGIIIPFFYSFIVLRAILIAIRVHYKENRNRRFYIEEIAVYCAVVPWVAMVPITYFHFSQVIEVLFTNLGFLFITGMFIFNAARRAKQEREMYAELEVIPIDQVAIDANCKRFALSPRENDVVNMICQRLRYKEIAEKLFISERTVNKHVQNIFNKVEVTTRSELVRKMNSF</sequence>
<keyword evidence="7" id="KW-1185">Reference proteome</keyword>
<gene>
    <name evidence="6" type="ORF">Mucpa_1316</name>
</gene>
<evidence type="ECO:0000256" key="4">
    <source>
        <dbReference type="SAM" id="Phobius"/>
    </source>
</evidence>
<dbReference type="InterPro" id="IPR000792">
    <property type="entry name" value="Tscrpt_reg_LuxR_C"/>
</dbReference>
<dbReference type="OrthoDB" id="966138at2"/>
<dbReference type="STRING" id="714943.Mucpa_1316"/>
<evidence type="ECO:0000256" key="3">
    <source>
        <dbReference type="ARBA" id="ARBA00023163"/>
    </source>
</evidence>
<dbReference type="Proteomes" id="UP000002774">
    <property type="component" value="Chromosome"/>
</dbReference>
<keyword evidence="1" id="KW-0805">Transcription regulation</keyword>
<feature type="transmembrane region" description="Helical" evidence="4">
    <location>
        <begin position="40"/>
        <end position="59"/>
    </location>
</feature>
<dbReference type="PRINTS" id="PR00038">
    <property type="entry name" value="HTHLUXR"/>
</dbReference>
<protein>
    <submittedName>
        <fullName evidence="6">Transcriptional regulator, LuxR family</fullName>
    </submittedName>
</protein>
<accession>H1YHE4</accession>
<dbReference type="InterPro" id="IPR016032">
    <property type="entry name" value="Sig_transdc_resp-reg_C-effctor"/>
</dbReference>
<dbReference type="RefSeq" id="WP_008505247.1">
    <property type="nucleotide sequence ID" value="NZ_CM001403.1"/>
</dbReference>
<feature type="transmembrane region" description="Helical" evidence="4">
    <location>
        <begin position="104"/>
        <end position="126"/>
    </location>
</feature>
<dbReference type="EMBL" id="CM001403">
    <property type="protein sequence ID" value="EHQ25478.1"/>
    <property type="molecule type" value="Genomic_DNA"/>
</dbReference>
<proteinExistence type="predicted"/>
<feature type="transmembrane region" description="Helical" evidence="4">
    <location>
        <begin position="173"/>
        <end position="193"/>
    </location>
</feature>
<dbReference type="PANTHER" id="PTHR44688:SF16">
    <property type="entry name" value="DNA-BINDING TRANSCRIPTIONAL ACTIVATOR DEVR_DOSR"/>
    <property type="match status" value="1"/>
</dbReference>
<dbReference type="SMART" id="SM00421">
    <property type="entry name" value="HTH_LUXR"/>
    <property type="match status" value="1"/>
</dbReference>
<dbReference type="GO" id="GO:0006355">
    <property type="term" value="P:regulation of DNA-templated transcription"/>
    <property type="evidence" value="ECO:0007669"/>
    <property type="project" value="InterPro"/>
</dbReference>
<feature type="domain" description="HTH luxR-type" evidence="5">
    <location>
        <begin position="243"/>
        <end position="307"/>
    </location>
</feature>
<evidence type="ECO:0000259" key="5">
    <source>
        <dbReference type="PROSITE" id="PS50043"/>
    </source>
</evidence>
<feature type="transmembrane region" description="Helical" evidence="4">
    <location>
        <begin position="199"/>
        <end position="218"/>
    </location>
</feature>
<dbReference type="AlphaFoldDB" id="H1YHE4"/>
<name>H1YHE4_9SPHI</name>
<dbReference type="HOGENOM" id="CLU_902297_0_0_10"/>
<dbReference type="GO" id="GO:0003677">
    <property type="term" value="F:DNA binding"/>
    <property type="evidence" value="ECO:0007669"/>
    <property type="project" value="UniProtKB-KW"/>
</dbReference>
<dbReference type="SUPFAM" id="SSF46894">
    <property type="entry name" value="C-terminal effector domain of the bipartite response regulators"/>
    <property type="match status" value="1"/>
</dbReference>
<dbReference type="eggNOG" id="COG2197">
    <property type="taxonomic scope" value="Bacteria"/>
</dbReference>
<keyword evidence="2" id="KW-0238">DNA-binding</keyword>
<evidence type="ECO:0000256" key="2">
    <source>
        <dbReference type="ARBA" id="ARBA00023125"/>
    </source>
</evidence>
<keyword evidence="4" id="KW-0812">Transmembrane</keyword>
<dbReference type="Pfam" id="PF00196">
    <property type="entry name" value="GerE"/>
    <property type="match status" value="1"/>
</dbReference>
<evidence type="ECO:0000256" key="1">
    <source>
        <dbReference type="ARBA" id="ARBA00023015"/>
    </source>
</evidence>
<keyword evidence="4" id="KW-1133">Transmembrane helix</keyword>
<dbReference type="PANTHER" id="PTHR44688">
    <property type="entry name" value="DNA-BINDING TRANSCRIPTIONAL ACTIVATOR DEVR_DOSR"/>
    <property type="match status" value="1"/>
</dbReference>
<feature type="transmembrane region" description="Helical" evidence="4">
    <location>
        <begin position="74"/>
        <end position="92"/>
    </location>
</feature>